<evidence type="ECO:0000256" key="6">
    <source>
        <dbReference type="ARBA" id="ARBA00022771"/>
    </source>
</evidence>
<evidence type="ECO:0000313" key="15">
    <source>
        <dbReference type="Proteomes" id="UP000319801"/>
    </source>
</evidence>
<evidence type="ECO:0000256" key="1">
    <source>
        <dbReference type="ARBA" id="ARBA00010043"/>
    </source>
</evidence>
<dbReference type="SMART" id="SM00191">
    <property type="entry name" value="Int_alpha"/>
    <property type="match status" value="2"/>
</dbReference>
<keyword evidence="11" id="KW-0812">Transmembrane</keyword>
<dbReference type="GO" id="GO:0008305">
    <property type="term" value="C:integrin complex"/>
    <property type="evidence" value="ECO:0007669"/>
    <property type="project" value="InterPro"/>
</dbReference>
<accession>A0A556V1F9</accession>
<evidence type="ECO:0000256" key="9">
    <source>
        <dbReference type="PROSITE-ProRule" id="PRU00723"/>
    </source>
</evidence>
<keyword evidence="8" id="KW-0325">Glycoprotein</keyword>
<feature type="domain" description="C3H1-type" evidence="13">
    <location>
        <begin position="183"/>
        <end position="216"/>
    </location>
</feature>
<keyword evidence="11" id="KW-0675">Receptor</keyword>
<keyword evidence="11" id="KW-0472">Membrane</keyword>
<keyword evidence="11" id="KW-0130">Cell adhesion</keyword>
<feature type="compositionally biased region" description="Acidic residues" evidence="12">
    <location>
        <begin position="354"/>
        <end position="377"/>
    </location>
</feature>
<feature type="region of interest" description="Disordered" evidence="12">
    <location>
        <begin position="318"/>
        <end position="385"/>
    </location>
</feature>
<keyword evidence="4" id="KW-0732">Signal</keyword>
<keyword evidence="11" id="KW-1133">Transmembrane helix</keyword>
<dbReference type="Pfam" id="PF16543">
    <property type="entry name" value="DFRP_C"/>
    <property type="match status" value="1"/>
</dbReference>
<proteinExistence type="inferred from homology"/>
<dbReference type="GO" id="GO:0008270">
    <property type="term" value="F:zinc ion binding"/>
    <property type="evidence" value="ECO:0007669"/>
    <property type="project" value="UniProtKB-KW"/>
</dbReference>
<feature type="zinc finger region" description="C3H1-type" evidence="9">
    <location>
        <begin position="183"/>
        <end position="216"/>
    </location>
</feature>
<evidence type="ECO:0000256" key="10">
    <source>
        <dbReference type="PROSITE-ProRule" id="PRU00803"/>
    </source>
</evidence>
<evidence type="ECO:0000256" key="7">
    <source>
        <dbReference type="ARBA" id="ARBA00022833"/>
    </source>
</evidence>
<dbReference type="GO" id="GO:0007155">
    <property type="term" value="P:cell adhesion"/>
    <property type="evidence" value="ECO:0007669"/>
    <property type="project" value="UniProtKB-KW"/>
</dbReference>
<dbReference type="GO" id="GO:0007229">
    <property type="term" value="P:integrin-mediated signaling pathway"/>
    <property type="evidence" value="ECO:0007669"/>
    <property type="project" value="UniProtKB-KW"/>
</dbReference>
<dbReference type="EMBL" id="VCAZ01000094">
    <property type="protein sequence ID" value="TSR51435.1"/>
    <property type="molecule type" value="Genomic_DNA"/>
</dbReference>
<evidence type="ECO:0000256" key="8">
    <source>
        <dbReference type="ARBA" id="ARBA00023180"/>
    </source>
</evidence>
<dbReference type="Proteomes" id="UP000319801">
    <property type="component" value="Unassembled WGS sequence"/>
</dbReference>
<dbReference type="AlphaFoldDB" id="A0A556V1F9"/>
<dbReference type="Pfam" id="PF01839">
    <property type="entry name" value="FG-GAP"/>
    <property type="match status" value="1"/>
</dbReference>
<dbReference type="InterPro" id="IPR013517">
    <property type="entry name" value="FG-GAP"/>
</dbReference>
<dbReference type="PRINTS" id="PR01185">
    <property type="entry name" value="INTEGRINA"/>
</dbReference>
<dbReference type="OrthoDB" id="5317514at2759"/>
<keyword evidence="7 9" id="KW-0862">Zinc</keyword>
<keyword evidence="11" id="KW-0401">Integrin</keyword>
<dbReference type="GO" id="GO:0005829">
    <property type="term" value="C:cytosol"/>
    <property type="evidence" value="ECO:0007669"/>
    <property type="project" value="TreeGrafter"/>
</dbReference>
<dbReference type="InterPro" id="IPR000571">
    <property type="entry name" value="Znf_CCCH"/>
</dbReference>
<evidence type="ECO:0000256" key="2">
    <source>
        <dbReference type="ARBA" id="ARBA00015073"/>
    </source>
</evidence>
<feature type="compositionally biased region" description="Acidic residues" evidence="12">
    <location>
        <begin position="337"/>
        <end position="346"/>
    </location>
</feature>
<comment type="subcellular location">
    <subcellularLocation>
        <location evidence="11">Membrane</location>
        <topology evidence="11">Single-pass type I membrane protein</topology>
    </subcellularLocation>
</comment>
<sequence length="717" mass="80604">MLCCAAGRLSERPITIRQEISGGFDSAVLQNETLMNSPQSVLTVTFHPELLIQMNHTRLFSIMIQSDMADVLDVISNQRTSKSIKSFHTRVRAQLNEMNHSSDNYLIHYQAPLFLMLSYFPRDTMENWDEKKLEEVVNKKHGEAEKKKAKTQIVRSTPLWVLRYVFFGVFLCHGFFWVLICQVCKYFLEAIENNKYGWFWVCPAGGDGCMYRHALPVGFVLKRRRRRTSVRQTLPESESDTFEKRRRRKEELKLHQTSERAALGVNVTRITLETFLSWKKRKRQEKITKAQQDMERKKADFKAGKSLGVSGREVFEFRPELVNDDDEEADDTKYSKDDDDDDDELIQENGEDHTMEDEDGSGDSEGGGGEEEEEAESEAVPVDENLFTGEDLDELEEELNTLDLDDLFNLDADRPAVFSGPAGSYFGFSVDFFSPTDKLQNILVGAPKANTSSSSSVMERGAVYSCPWRAGGTCTQIQFDNTESRRVRWKQGVSYEGMDGSYGNVVCPVRNWACPTEIGRLTKELTTKYSNQMTTKSASAQYDDSYLDYVTGVPRGEKALGYVNIFNGKNMASTVNFTGLQMAAYFGNAVAATDINNDGRMDLLVGAPLLMERGSDGKLHVAVSAPYGGVSRQGLVYIYNGRANGPDSQPSQILEGKWASTLLPPSFGYAMHGAMDIDQNGYPAFLKPTKSCIALPEVTQRSQLLERYGQTLPSAFL</sequence>
<keyword evidence="3 9" id="KW-0479">Metal-binding</keyword>
<dbReference type="InterPro" id="IPR000413">
    <property type="entry name" value="Integrin_alpha"/>
</dbReference>
<dbReference type="PROSITE" id="PS51470">
    <property type="entry name" value="FG_GAP"/>
    <property type="match status" value="2"/>
</dbReference>
<feature type="repeat" description="FG-GAP" evidence="10">
    <location>
        <begin position="572"/>
        <end position="648"/>
    </location>
</feature>
<dbReference type="GO" id="GO:0003729">
    <property type="term" value="F:mRNA binding"/>
    <property type="evidence" value="ECO:0007669"/>
    <property type="project" value="TreeGrafter"/>
</dbReference>
<dbReference type="PANTHER" id="PTHR12681">
    <property type="entry name" value="ZINC FINGER-CONTAINING PROTEIN P48ZNF"/>
    <property type="match status" value="1"/>
</dbReference>
<dbReference type="InterPro" id="IPR032378">
    <property type="entry name" value="ZC3H15/TMA46_C"/>
</dbReference>
<dbReference type="GO" id="GO:0002181">
    <property type="term" value="P:cytoplasmic translation"/>
    <property type="evidence" value="ECO:0007669"/>
    <property type="project" value="TreeGrafter"/>
</dbReference>
<protein>
    <recommendedName>
        <fullName evidence="2">Zinc finger CCCH domain-containing protein 15</fullName>
    </recommendedName>
</protein>
<feature type="repeat" description="FG-GAP" evidence="10">
    <location>
        <begin position="412"/>
        <end position="475"/>
    </location>
</feature>
<comment type="similarity">
    <text evidence="1">Belongs to the ZC3H15/TMA46 family.</text>
</comment>
<evidence type="ECO:0000256" key="4">
    <source>
        <dbReference type="ARBA" id="ARBA00022729"/>
    </source>
</evidence>
<comment type="caution">
    <text evidence="14">The sequence shown here is derived from an EMBL/GenBank/DDBJ whole genome shotgun (WGS) entry which is preliminary data.</text>
</comment>
<gene>
    <name evidence="14" type="ORF">Baya_11762</name>
</gene>
<dbReference type="SUPFAM" id="SSF69318">
    <property type="entry name" value="Integrin alpha N-terminal domain"/>
    <property type="match status" value="1"/>
</dbReference>
<reference evidence="14 15" key="1">
    <citation type="journal article" date="2019" name="Genome Biol. Evol.">
        <title>Whole-Genome Sequencing of the Giant Devil Catfish, Bagarius yarrelli.</title>
        <authorList>
            <person name="Jiang W."/>
            <person name="Lv Y."/>
            <person name="Cheng L."/>
            <person name="Yang K."/>
            <person name="Chao B."/>
            <person name="Wang X."/>
            <person name="Li Y."/>
            <person name="Pan X."/>
            <person name="You X."/>
            <person name="Zhang Y."/>
            <person name="Yang J."/>
            <person name="Li J."/>
            <person name="Zhang X."/>
            <person name="Liu S."/>
            <person name="Sun C."/>
            <person name="Yang J."/>
            <person name="Shi Q."/>
        </authorList>
    </citation>
    <scope>NUCLEOTIDE SEQUENCE [LARGE SCALE GENOMIC DNA]</scope>
    <source>
        <strain evidence="14">JWS20170419001</strain>
        <tissue evidence="14">Muscle</tissue>
    </source>
</reference>
<evidence type="ECO:0000256" key="3">
    <source>
        <dbReference type="ARBA" id="ARBA00022723"/>
    </source>
</evidence>
<dbReference type="PANTHER" id="PTHR12681:SF0">
    <property type="entry name" value="ZINC FINGER CCCH DOMAIN-CONTAINING PROTEIN 15"/>
    <property type="match status" value="1"/>
</dbReference>
<name>A0A556V1F9_BAGYA</name>
<evidence type="ECO:0000256" key="5">
    <source>
        <dbReference type="ARBA" id="ARBA00022737"/>
    </source>
</evidence>
<keyword evidence="15" id="KW-1185">Reference proteome</keyword>
<keyword evidence="6 9" id="KW-0863">Zinc-finger</keyword>
<dbReference type="PROSITE" id="PS50103">
    <property type="entry name" value="ZF_C3H1"/>
    <property type="match status" value="1"/>
</dbReference>
<dbReference type="InterPro" id="IPR028994">
    <property type="entry name" value="Integrin_alpha_N"/>
</dbReference>
<evidence type="ECO:0000259" key="13">
    <source>
        <dbReference type="PROSITE" id="PS50103"/>
    </source>
</evidence>
<organism evidence="14 15">
    <name type="scientific">Bagarius yarrelli</name>
    <name type="common">Goonch</name>
    <name type="synonym">Bagrus yarrelli</name>
    <dbReference type="NCBI Taxonomy" id="175774"/>
    <lineage>
        <taxon>Eukaryota</taxon>
        <taxon>Metazoa</taxon>
        <taxon>Chordata</taxon>
        <taxon>Craniata</taxon>
        <taxon>Vertebrata</taxon>
        <taxon>Euteleostomi</taxon>
        <taxon>Actinopterygii</taxon>
        <taxon>Neopterygii</taxon>
        <taxon>Teleostei</taxon>
        <taxon>Ostariophysi</taxon>
        <taxon>Siluriformes</taxon>
        <taxon>Sisoridae</taxon>
        <taxon>Sisorinae</taxon>
        <taxon>Bagarius</taxon>
    </lineage>
</organism>
<feature type="transmembrane region" description="Helical" evidence="11">
    <location>
        <begin position="160"/>
        <end position="180"/>
    </location>
</feature>
<comment type="similarity">
    <text evidence="11">Belongs to the integrin alpha chain family.</text>
</comment>
<dbReference type="Gene3D" id="6.20.400.10">
    <property type="match status" value="1"/>
</dbReference>
<evidence type="ECO:0000256" key="12">
    <source>
        <dbReference type="SAM" id="MobiDB-lite"/>
    </source>
</evidence>
<evidence type="ECO:0000313" key="14">
    <source>
        <dbReference type="EMBL" id="TSR51435.1"/>
    </source>
</evidence>
<dbReference type="Gene3D" id="2.130.10.130">
    <property type="entry name" value="Integrin alpha, N-terminal"/>
    <property type="match status" value="3"/>
</dbReference>
<dbReference type="InterPro" id="IPR013519">
    <property type="entry name" value="Int_alpha_beta-p"/>
</dbReference>
<keyword evidence="5" id="KW-0677">Repeat</keyword>
<evidence type="ECO:0000256" key="11">
    <source>
        <dbReference type="RuleBase" id="RU003762"/>
    </source>
</evidence>